<proteinExistence type="predicted"/>
<reference evidence="1" key="1">
    <citation type="submission" date="2014-02" db="EMBL/GenBank/DDBJ databases">
        <authorList>
            <person name="Genoscope - CEA"/>
        </authorList>
    </citation>
    <scope>NUCLEOTIDE SEQUENCE</scope>
    <source>
        <strain evidence="1">LS3</strain>
    </source>
</reference>
<protein>
    <submittedName>
        <fullName evidence="1">ARAD1A09504p</fullName>
    </submittedName>
</protein>
<dbReference type="EMBL" id="HG937691">
    <property type="protein sequence ID" value="CDP33443.1"/>
    <property type="molecule type" value="Genomic_DNA"/>
</dbReference>
<reference evidence="1" key="2">
    <citation type="submission" date="2014-06" db="EMBL/GenBank/DDBJ databases">
        <title>The complete genome of Blastobotrys (Arxula) adeninivorans LS3 - a yeast of biotechnological interest.</title>
        <authorList>
            <person name="Kunze G."/>
            <person name="Gaillardin C."/>
            <person name="Czernicka M."/>
            <person name="Durrens P."/>
            <person name="Martin T."/>
            <person name="Boer E."/>
            <person name="Gabaldon T."/>
            <person name="Cruz J."/>
            <person name="Talla E."/>
            <person name="Marck C."/>
            <person name="Goffeau A."/>
            <person name="Barbe V."/>
            <person name="Baret P."/>
            <person name="Baronian K."/>
            <person name="Beier S."/>
            <person name="Bleykasten C."/>
            <person name="Bode R."/>
            <person name="Casaregola S."/>
            <person name="Despons L."/>
            <person name="Fairhead C."/>
            <person name="Giersberg M."/>
            <person name="Gierski P."/>
            <person name="Hahnel U."/>
            <person name="Hartmann A."/>
            <person name="Jankowska D."/>
            <person name="Jubin C."/>
            <person name="Jung P."/>
            <person name="Lafontaine I."/>
            <person name="Leh-Louis V."/>
            <person name="Lemaire M."/>
            <person name="Marcet-Houben M."/>
            <person name="Mascher M."/>
            <person name="Morel G."/>
            <person name="Richard G.-F."/>
            <person name="Riechen J."/>
            <person name="Sacerdot C."/>
            <person name="Sarkar A."/>
            <person name="Savel G."/>
            <person name="Schacherer J."/>
            <person name="Sherman D."/>
            <person name="Straub M.-L."/>
            <person name="Stein N."/>
            <person name="Thierry A."/>
            <person name="Trautwein-Schult A."/>
            <person name="Westhof E."/>
            <person name="Worch S."/>
            <person name="Dujon B."/>
            <person name="Souciet J.-L."/>
            <person name="Wincker P."/>
            <person name="Scholz U."/>
            <person name="Neuveglise N."/>
        </authorList>
    </citation>
    <scope>NUCLEOTIDE SEQUENCE</scope>
    <source>
        <strain evidence="1">LS3</strain>
    </source>
</reference>
<dbReference type="InterPro" id="IPR016084">
    <property type="entry name" value="Haem_Oase-like_multi-hlx"/>
</dbReference>
<dbReference type="SUPFAM" id="SSF48613">
    <property type="entry name" value="Heme oxygenase-like"/>
    <property type="match status" value="1"/>
</dbReference>
<evidence type="ECO:0000313" key="1">
    <source>
        <dbReference type="EMBL" id="CDP33443.1"/>
    </source>
</evidence>
<gene>
    <name evidence="1" type="ORF">GNLVRS02_ARAD1A09504g</name>
</gene>
<dbReference type="InterPro" id="IPR024423">
    <property type="entry name" value="DUF3050"/>
</dbReference>
<organism evidence="1">
    <name type="scientific">Blastobotrys adeninivorans</name>
    <name type="common">Yeast</name>
    <name type="synonym">Arxula adeninivorans</name>
    <dbReference type="NCBI Taxonomy" id="409370"/>
    <lineage>
        <taxon>Eukaryota</taxon>
        <taxon>Fungi</taxon>
        <taxon>Dikarya</taxon>
        <taxon>Ascomycota</taxon>
        <taxon>Saccharomycotina</taxon>
        <taxon>Dipodascomycetes</taxon>
        <taxon>Dipodascales</taxon>
        <taxon>Trichomonascaceae</taxon>
        <taxon>Blastobotrys</taxon>
    </lineage>
</organism>
<name>A0A060SXH5_BLAAD</name>
<sequence length="267" mass="30640">MTKDSRIDQLIEEIKPLQAKLVDHPVYAEVKSISDLQLFMSQHIYAVWDFMSLLKYLQLKLTCVKIPWVPVGNPKTRYLINEIVTDEECDENEEGLRMSHFELYLTAMKRAEAPTEEIERFIDLVANQGVEPRAALAQAGTSKPVTKFVTSTFDVIDLDKPHVAAAVFTFGREDLIPGMFISFVRELHKDAPEKYSIFKYYLERHIEVDGDHHAHLAHEMTALLCGNDDKKWEEARAAVKDALQQRIDLWDGIREQIVSKGVNDLKV</sequence>
<accession>A0A060SXH5</accession>
<dbReference type="Gene3D" id="1.20.910.10">
    <property type="entry name" value="Heme oxygenase-like"/>
    <property type="match status" value="1"/>
</dbReference>
<dbReference type="Pfam" id="PF11251">
    <property type="entry name" value="DUF3050"/>
    <property type="match status" value="1"/>
</dbReference>
<dbReference type="AlphaFoldDB" id="A0A060SXH5"/>